<keyword evidence="3" id="KW-1185">Reference proteome</keyword>
<feature type="region of interest" description="Disordered" evidence="1">
    <location>
        <begin position="1"/>
        <end position="72"/>
    </location>
</feature>
<sequence>MFLSSSLLSHMPIKKLPNHKSKAGTSTKRVKSPGKPNPHKLRRVIVSDDDSSDPSINADNEGTKDGQNKRPKLFSITNRLSANKRPRVREVVSVFLLLRLTDISLLS</sequence>
<name>A0A4S8MCF3_DENBC</name>
<dbReference type="AlphaFoldDB" id="A0A4S8MCF3"/>
<accession>A0A4S8MCF3</accession>
<proteinExistence type="predicted"/>
<protein>
    <submittedName>
        <fullName evidence="2">Uncharacterized protein</fullName>
    </submittedName>
</protein>
<evidence type="ECO:0000313" key="3">
    <source>
        <dbReference type="Proteomes" id="UP000297245"/>
    </source>
</evidence>
<evidence type="ECO:0000313" key="2">
    <source>
        <dbReference type="EMBL" id="THV00177.1"/>
    </source>
</evidence>
<dbReference type="Proteomes" id="UP000297245">
    <property type="component" value="Unassembled WGS sequence"/>
</dbReference>
<evidence type="ECO:0000256" key="1">
    <source>
        <dbReference type="SAM" id="MobiDB-lite"/>
    </source>
</evidence>
<gene>
    <name evidence="2" type="ORF">K435DRAFT_855019</name>
</gene>
<feature type="compositionally biased region" description="Basic residues" evidence="1">
    <location>
        <begin position="12"/>
        <end position="43"/>
    </location>
</feature>
<dbReference type="EMBL" id="ML179108">
    <property type="protein sequence ID" value="THV00177.1"/>
    <property type="molecule type" value="Genomic_DNA"/>
</dbReference>
<reference evidence="2 3" key="1">
    <citation type="journal article" date="2019" name="Nat. Ecol. Evol.">
        <title>Megaphylogeny resolves global patterns of mushroom evolution.</title>
        <authorList>
            <person name="Varga T."/>
            <person name="Krizsan K."/>
            <person name="Foldi C."/>
            <person name="Dima B."/>
            <person name="Sanchez-Garcia M."/>
            <person name="Sanchez-Ramirez S."/>
            <person name="Szollosi G.J."/>
            <person name="Szarkandi J.G."/>
            <person name="Papp V."/>
            <person name="Albert L."/>
            <person name="Andreopoulos W."/>
            <person name="Angelini C."/>
            <person name="Antonin V."/>
            <person name="Barry K.W."/>
            <person name="Bougher N.L."/>
            <person name="Buchanan P."/>
            <person name="Buyck B."/>
            <person name="Bense V."/>
            <person name="Catcheside P."/>
            <person name="Chovatia M."/>
            <person name="Cooper J."/>
            <person name="Damon W."/>
            <person name="Desjardin D."/>
            <person name="Finy P."/>
            <person name="Geml J."/>
            <person name="Haridas S."/>
            <person name="Hughes K."/>
            <person name="Justo A."/>
            <person name="Karasinski D."/>
            <person name="Kautmanova I."/>
            <person name="Kiss B."/>
            <person name="Kocsube S."/>
            <person name="Kotiranta H."/>
            <person name="LaButti K.M."/>
            <person name="Lechner B.E."/>
            <person name="Liimatainen K."/>
            <person name="Lipzen A."/>
            <person name="Lukacs Z."/>
            <person name="Mihaltcheva S."/>
            <person name="Morgado L.N."/>
            <person name="Niskanen T."/>
            <person name="Noordeloos M.E."/>
            <person name="Ohm R.A."/>
            <person name="Ortiz-Santana B."/>
            <person name="Ovrebo C."/>
            <person name="Racz N."/>
            <person name="Riley R."/>
            <person name="Savchenko A."/>
            <person name="Shiryaev A."/>
            <person name="Soop K."/>
            <person name="Spirin V."/>
            <person name="Szebenyi C."/>
            <person name="Tomsovsky M."/>
            <person name="Tulloss R.E."/>
            <person name="Uehling J."/>
            <person name="Grigoriev I.V."/>
            <person name="Vagvolgyi C."/>
            <person name="Papp T."/>
            <person name="Martin F.M."/>
            <person name="Miettinen O."/>
            <person name="Hibbett D.S."/>
            <person name="Nagy L.G."/>
        </authorList>
    </citation>
    <scope>NUCLEOTIDE SEQUENCE [LARGE SCALE GENOMIC DNA]</scope>
    <source>
        <strain evidence="2 3">CBS 962.96</strain>
    </source>
</reference>
<organism evidence="2 3">
    <name type="scientific">Dendrothele bispora (strain CBS 962.96)</name>
    <dbReference type="NCBI Taxonomy" id="1314807"/>
    <lineage>
        <taxon>Eukaryota</taxon>
        <taxon>Fungi</taxon>
        <taxon>Dikarya</taxon>
        <taxon>Basidiomycota</taxon>
        <taxon>Agaricomycotina</taxon>
        <taxon>Agaricomycetes</taxon>
        <taxon>Agaricomycetidae</taxon>
        <taxon>Agaricales</taxon>
        <taxon>Agaricales incertae sedis</taxon>
        <taxon>Dendrothele</taxon>
    </lineage>
</organism>